<keyword evidence="1" id="KW-0175">Coiled coil</keyword>
<evidence type="ECO:0000313" key="3">
    <source>
        <dbReference type="Proteomes" id="UP000671879"/>
    </source>
</evidence>
<name>A0A9Q7EYG3_9BACT</name>
<dbReference type="KEGG" id="aram:KAR29_06395"/>
<sequence length="422" mass="47051">MAEARAVGLLPADAAPATWEDAVAELRSAMSVSPEEQLTRYEESVDQAELGRLNGEHVRLREQLRRQQNELDAMQSLLDDEGGYSQETGEQVSRLSSLGIFAAASSGCCPLCEQPTSDRVPTVSQLQSELDRASNQLSSVSKHTPGLESLIIEQETKLAETRRLLKENRGALEAIRRSDDRLTALRDAALRRALVLGRISLFLETLPQIADSSKLRREIEQLQIEIEGIKAELSDEKMQERLDSILSVISKKLTSWAERLEHEHSGNPFRLDPRRLQLVADAETEVGPIPMDRMGSGANALCCHIIAHLALHIWFVRNSRPVPRFLFLDQPSQVYFPAEQDIGGSMAVLDDEDRTAVIRIFELIRDVVAELSPGLQVIITEHADVTEDWYQAAVVERWRRGAALIPAEWIEEQVGEGENDGG</sequence>
<feature type="coiled-coil region" evidence="1">
    <location>
        <begin position="212"/>
        <end position="239"/>
    </location>
</feature>
<keyword evidence="3" id="KW-1185">Reference proteome</keyword>
<evidence type="ECO:0000313" key="2">
    <source>
        <dbReference type="EMBL" id="QTX33490.1"/>
    </source>
</evidence>
<gene>
    <name evidence="2" type="ORF">KAR29_06395</name>
</gene>
<reference evidence="3" key="1">
    <citation type="submission" date="2021-04" db="EMBL/GenBank/DDBJ databases">
        <title>A novel Synergistetes isolate from a pyrite-forming mixed culture.</title>
        <authorList>
            <person name="Bunk B."/>
            <person name="Sproer C."/>
            <person name="Spring S."/>
            <person name="Pester M."/>
        </authorList>
    </citation>
    <scope>NUCLEOTIDE SEQUENCE [LARGE SCALE GENOMIC DNA]</scope>
    <source>
        <strain evidence="3">J.5.4.2-T.3.5.2</strain>
    </source>
</reference>
<evidence type="ECO:0000256" key="1">
    <source>
        <dbReference type="SAM" id="Coils"/>
    </source>
</evidence>
<feature type="coiled-coil region" evidence="1">
    <location>
        <begin position="50"/>
        <end position="77"/>
    </location>
</feature>
<dbReference type="Pfam" id="PF12532">
    <property type="entry name" value="DUF3732"/>
    <property type="match status" value="1"/>
</dbReference>
<protein>
    <submittedName>
        <fullName evidence="2">DUF3732 domain-containing protein</fullName>
    </submittedName>
</protein>
<dbReference type="RefSeq" id="WP_274374778.1">
    <property type="nucleotide sequence ID" value="NZ_CP072943.1"/>
</dbReference>
<dbReference type="Proteomes" id="UP000671879">
    <property type="component" value="Chromosome"/>
</dbReference>
<dbReference type="EMBL" id="CP072943">
    <property type="protein sequence ID" value="QTX33490.1"/>
    <property type="molecule type" value="Genomic_DNA"/>
</dbReference>
<accession>A0A9Q7EYG3</accession>
<dbReference type="InterPro" id="IPR022205">
    <property type="entry name" value="DUF3732"/>
</dbReference>
<dbReference type="AlphaFoldDB" id="A0A9Q7EYG3"/>
<organism evidence="2 3">
    <name type="scientific">Aminithiophilus ramosus</name>
    <dbReference type="NCBI Taxonomy" id="3029084"/>
    <lineage>
        <taxon>Bacteria</taxon>
        <taxon>Thermotogati</taxon>
        <taxon>Synergistota</taxon>
        <taxon>Synergistia</taxon>
        <taxon>Synergistales</taxon>
        <taxon>Aminithiophilaceae</taxon>
        <taxon>Aminithiophilus</taxon>
    </lineage>
</organism>
<proteinExistence type="predicted"/>